<gene>
    <name evidence="3" type="ORF">SAMN05661093_00131</name>
</gene>
<organism evidence="3 4">
    <name type="scientific">Kibdelosporangium aridum</name>
    <dbReference type="NCBI Taxonomy" id="2030"/>
    <lineage>
        <taxon>Bacteria</taxon>
        <taxon>Bacillati</taxon>
        <taxon>Actinomycetota</taxon>
        <taxon>Actinomycetes</taxon>
        <taxon>Pseudonocardiales</taxon>
        <taxon>Pseudonocardiaceae</taxon>
        <taxon>Kibdelosporangium</taxon>
    </lineage>
</organism>
<protein>
    <submittedName>
        <fullName evidence="3">Adenylosuccinate lyase</fullName>
    </submittedName>
</protein>
<dbReference type="FunFam" id="1.20.200.10:FF:000014">
    <property type="entry name" value="3-carboxy-cis,cis-muconate cycloisomerase"/>
    <property type="match status" value="1"/>
</dbReference>
<dbReference type="GO" id="GO:0044208">
    <property type="term" value="P:'de novo' AMP biosynthetic process"/>
    <property type="evidence" value="ECO:0007669"/>
    <property type="project" value="TreeGrafter"/>
</dbReference>
<dbReference type="PRINTS" id="PR00149">
    <property type="entry name" value="FUMRATELYASE"/>
</dbReference>
<dbReference type="InterPro" id="IPR020557">
    <property type="entry name" value="Fumarate_lyase_CS"/>
</dbReference>
<dbReference type="CDD" id="cd01597">
    <property type="entry name" value="pCLME"/>
    <property type="match status" value="1"/>
</dbReference>
<dbReference type="PANTHER" id="PTHR43172:SF1">
    <property type="entry name" value="ADENYLOSUCCINATE LYASE"/>
    <property type="match status" value="1"/>
</dbReference>
<dbReference type="GO" id="GO:0004018">
    <property type="term" value="F:N6-(1,2-dicarboxyethyl)AMP AMP-lyase (fumarate-forming) activity"/>
    <property type="evidence" value="ECO:0007669"/>
    <property type="project" value="TreeGrafter"/>
</dbReference>
<dbReference type="Gene3D" id="1.20.200.10">
    <property type="entry name" value="Fumarase/aspartase (Central domain)"/>
    <property type="match status" value="1"/>
</dbReference>
<evidence type="ECO:0000256" key="1">
    <source>
        <dbReference type="ARBA" id="ARBA00023239"/>
    </source>
</evidence>
<accession>A0A1W1ZJC6</accession>
<dbReference type="Proteomes" id="UP000192674">
    <property type="component" value="Unassembled WGS sequence"/>
</dbReference>
<dbReference type="RefSeq" id="WP_033393644.1">
    <property type="nucleotide sequence ID" value="NZ_FWXV01000001.1"/>
</dbReference>
<evidence type="ECO:0000313" key="3">
    <source>
        <dbReference type="EMBL" id="SMC48494.1"/>
    </source>
</evidence>
<sequence>MTCTHERSHIVDSTFYGHNYSTPASHRIFCDRCRFQRWLDIEATLALVQAEIGIIPADAAERIAASAKVDLLDLDAVRAEIRRTRHSLVGLLRVFQAACGDAGEFVHYGATTQDIQDTGQALEMRDVLDEIESVLRPVVATLADIADEHADTVALGRTHARPALPIGFGLKVAGWIDEIMRDCERIRAMRGRVLAAQLFGGVGTMAGFGDAAPDLLQGFAARLGLTAPPLGWHVARDRVAEYVSTLAITAGTLGRIGDEIRTLSRPEFGEFELGWRDGHVGSSTMPHKRNPEACQQIVVLARLAAASVNTGLAAMIGDHERDSRALRLEWACIADVSHYTLAACAIAESVIGGLAVRPQRIGENVADVTEQVITERLMLAMGRHVGKQTAHEHVYQLSQRAQSTSTPLRELLAEHEVGALLNDDELARIFEPSGYLGQSASLTRRTVTEARKWLGQ</sequence>
<feature type="domain" description="Adenylosuccinate lyase C-terminal" evidence="2">
    <location>
        <begin position="369"/>
        <end position="447"/>
    </location>
</feature>
<keyword evidence="1 3" id="KW-0456">Lyase</keyword>
<dbReference type="EMBL" id="FWXV01000001">
    <property type="protein sequence ID" value="SMC48494.1"/>
    <property type="molecule type" value="Genomic_DNA"/>
</dbReference>
<dbReference type="SUPFAM" id="SSF48557">
    <property type="entry name" value="L-aspartase-like"/>
    <property type="match status" value="1"/>
</dbReference>
<evidence type="ECO:0000259" key="2">
    <source>
        <dbReference type="SMART" id="SM00998"/>
    </source>
</evidence>
<dbReference type="AlphaFoldDB" id="A0A1W1ZJC6"/>
<dbReference type="PANTHER" id="PTHR43172">
    <property type="entry name" value="ADENYLOSUCCINATE LYASE"/>
    <property type="match status" value="1"/>
</dbReference>
<evidence type="ECO:0000313" key="4">
    <source>
        <dbReference type="Proteomes" id="UP000192674"/>
    </source>
</evidence>
<dbReference type="InterPro" id="IPR008948">
    <property type="entry name" value="L-Aspartase-like"/>
</dbReference>
<dbReference type="Gene3D" id="1.10.40.30">
    <property type="entry name" value="Fumarase/aspartase (C-terminal domain)"/>
    <property type="match status" value="1"/>
</dbReference>
<proteinExistence type="predicted"/>
<dbReference type="InterPro" id="IPR019468">
    <property type="entry name" value="AdenyloSucc_lyase_C"/>
</dbReference>
<keyword evidence="4" id="KW-1185">Reference proteome</keyword>
<dbReference type="PRINTS" id="PR00145">
    <property type="entry name" value="ARGSUCLYASE"/>
</dbReference>
<dbReference type="InterPro" id="IPR000362">
    <property type="entry name" value="Fumarate_lyase_fam"/>
</dbReference>
<dbReference type="PROSITE" id="PS00163">
    <property type="entry name" value="FUMARATE_LYASES"/>
    <property type="match status" value="1"/>
</dbReference>
<name>A0A1W1ZJC6_KIBAR</name>
<dbReference type="InterPro" id="IPR022761">
    <property type="entry name" value="Fumarate_lyase_N"/>
</dbReference>
<dbReference type="Pfam" id="PF00206">
    <property type="entry name" value="Lyase_1"/>
    <property type="match status" value="1"/>
</dbReference>
<dbReference type="SMART" id="SM00998">
    <property type="entry name" value="ADSL_C"/>
    <property type="match status" value="1"/>
</dbReference>
<reference evidence="3 4" key="1">
    <citation type="submission" date="2017-04" db="EMBL/GenBank/DDBJ databases">
        <authorList>
            <person name="Afonso C.L."/>
            <person name="Miller P.J."/>
            <person name="Scott M.A."/>
            <person name="Spackman E."/>
            <person name="Goraichik I."/>
            <person name="Dimitrov K.M."/>
            <person name="Suarez D.L."/>
            <person name="Swayne D.E."/>
        </authorList>
    </citation>
    <scope>NUCLEOTIDE SEQUENCE [LARGE SCALE GENOMIC DNA]</scope>
    <source>
        <strain evidence="3 4">DSM 43828</strain>
    </source>
</reference>
<dbReference type="Pfam" id="PF10397">
    <property type="entry name" value="ADSL_C"/>
    <property type="match status" value="1"/>
</dbReference>
<dbReference type="GO" id="GO:0005829">
    <property type="term" value="C:cytosol"/>
    <property type="evidence" value="ECO:0007669"/>
    <property type="project" value="TreeGrafter"/>
</dbReference>
<dbReference type="GO" id="GO:0070626">
    <property type="term" value="F:(S)-2-(5-amino-1-(5-phospho-D-ribosyl)imidazole-4-carboxamido) succinate lyase (fumarate-forming) activity"/>
    <property type="evidence" value="ECO:0007669"/>
    <property type="project" value="TreeGrafter"/>
</dbReference>
<dbReference type="OrthoDB" id="9768878at2"/>